<dbReference type="AlphaFoldDB" id="A0AAU7DEF8"/>
<dbReference type="GO" id="GO:0032259">
    <property type="term" value="P:methylation"/>
    <property type="evidence" value="ECO:0007669"/>
    <property type="project" value="UniProtKB-KW"/>
</dbReference>
<accession>A0AAU7DEF8</accession>
<dbReference type="InterPro" id="IPR013216">
    <property type="entry name" value="Methyltransf_11"/>
</dbReference>
<protein>
    <submittedName>
        <fullName evidence="2">Methyltransferase domain-containing protein</fullName>
    </submittedName>
</protein>
<dbReference type="RefSeq" id="WP_348260954.1">
    <property type="nucleotide sequence ID" value="NZ_CP121196.1"/>
</dbReference>
<dbReference type="InterPro" id="IPR029063">
    <property type="entry name" value="SAM-dependent_MTases_sf"/>
</dbReference>
<dbReference type="GO" id="GO:0008757">
    <property type="term" value="F:S-adenosylmethionine-dependent methyltransferase activity"/>
    <property type="evidence" value="ECO:0007669"/>
    <property type="project" value="InterPro"/>
</dbReference>
<keyword evidence="2" id="KW-0808">Transferase</keyword>
<dbReference type="EMBL" id="CP121196">
    <property type="protein sequence ID" value="XBH15720.1"/>
    <property type="molecule type" value="Genomic_DNA"/>
</dbReference>
<gene>
    <name evidence="2" type="ORF">P8935_14190</name>
</gene>
<reference evidence="2" key="1">
    <citation type="submission" date="2023-03" db="EMBL/GenBank/DDBJ databases">
        <title>Edaphobacter sp.</title>
        <authorList>
            <person name="Huber K.J."/>
            <person name="Papendorf J."/>
            <person name="Pilke C."/>
            <person name="Bunk B."/>
            <person name="Sproeer C."/>
            <person name="Pester M."/>
        </authorList>
    </citation>
    <scope>NUCLEOTIDE SEQUENCE</scope>
    <source>
        <strain evidence="2">DSM 110680</strain>
    </source>
</reference>
<sequence length="223" mass="24905">MPFDRLIDFSELRRLKPYRPSFGWFRGRCIDRVYIEQFLSRHAQDIRGHCVEIGEDQYMVRFGNNQITQADVLDVMPREGVTLLADLADAPGLPSNVFDCIICTQVLMCIYDVRAAIQTIFRILSPGGVALITLAGISQIAPPTMMAEGGEFWRFTRFSAQRLFADSFGVENVYVESFGNVLAATAFLHGLVAAELTTEELAYNDPDYPLTVTVRAVKAAPNV</sequence>
<name>A0AAU7DEF8_9BACT</name>
<evidence type="ECO:0000259" key="1">
    <source>
        <dbReference type="Pfam" id="PF08241"/>
    </source>
</evidence>
<organism evidence="2">
    <name type="scientific">Telmatobacter sp. DSM 110680</name>
    <dbReference type="NCBI Taxonomy" id="3036704"/>
    <lineage>
        <taxon>Bacteria</taxon>
        <taxon>Pseudomonadati</taxon>
        <taxon>Acidobacteriota</taxon>
        <taxon>Terriglobia</taxon>
        <taxon>Terriglobales</taxon>
        <taxon>Acidobacteriaceae</taxon>
        <taxon>Telmatobacter</taxon>
    </lineage>
</organism>
<evidence type="ECO:0000313" key="2">
    <source>
        <dbReference type="EMBL" id="XBH15720.1"/>
    </source>
</evidence>
<proteinExistence type="predicted"/>
<dbReference type="Gene3D" id="3.40.50.150">
    <property type="entry name" value="Vaccinia Virus protein VP39"/>
    <property type="match status" value="1"/>
</dbReference>
<keyword evidence="2" id="KW-0489">Methyltransferase</keyword>
<feature type="domain" description="Methyltransferase type 11" evidence="1">
    <location>
        <begin position="50"/>
        <end position="132"/>
    </location>
</feature>
<dbReference type="SUPFAM" id="SSF53335">
    <property type="entry name" value="S-adenosyl-L-methionine-dependent methyltransferases"/>
    <property type="match status" value="1"/>
</dbReference>
<dbReference type="Pfam" id="PF08241">
    <property type="entry name" value="Methyltransf_11"/>
    <property type="match status" value="1"/>
</dbReference>
<dbReference type="CDD" id="cd02440">
    <property type="entry name" value="AdoMet_MTases"/>
    <property type="match status" value="1"/>
</dbReference>